<comment type="caution">
    <text evidence="1">The sequence shown here is derived from an EMBL/GenBank/DDBJ whole genome shotgun (WGS) entry which is preliminary data.</text>
</comment>
<evidence type="ECO:0000313" key="2">
    <source>
        <dbReference type="Proteomes" id="UP001234297"/>
    </source>
</evidence>
<evidence type="ECO:0000313" key="1">
    <source>
        <dbReference type="EMBL" id="KAJ8645623.1"/>
    </source>
</evidence>
<name>A0ACC2MIZ3_PERAE</name>
<dbReference type="Proteomes" id="UP001234297">
    <property type="component" value="Chromosome 2"/>
</dbReference>
<protein>
    <submittedName>
        <fullName evidence="1">Uncharacterized protein</fullName>
    </submittedName>
</protein>
<organism evidence="1 2">
    <name type="scientific">Persea americana</name>
    <name type="common">Avocado</name>
    <dbReference type="NCBI Taxonomy" id="3435"/>
    <lineage>
        <taxon>Eukaryota</taxon>
        <taxon>Viridiplantae</taxon>
        <taxon>Streptophyta</taxon>
        <taxon>Embryophyta</taxon>
        <taxon>Tracheophyta</taxon>
        <taxon>Spermatophyta</taxon>
        <taxon>Magnoliopsida</taxon>
        <taxon>Magnoliidae</taxon>
        <taxon>Laurales</taxon>
        <taxon>Lauraceae</taxon>
        <taxon>Persea</taxon>
    </lineage>
</organism>
<proteinExistence type="predicted"/>
<keyword evidence="2" id="KW-1185">Reference proteome</keyword>
<sequence length="1110" mass="125338">MLKGLSSITSCRSIDARNPNLLFAFPIQPSLRRFSYRFRRNGSHLSAGIPPPKPSISKTALHRIFLRLFKLVVMAIRITFSFSGYVAHSLAASVGIRPGNCRLFHDCATRSRVLFSNPKPPDVDPVARNYQSGFSRPVDRNWFAPPRAAAAYSSSACDPIGLGLVSIMKLSGLCSGSSTGLGVFGISSSTMTGFKPSGLLPFFQGMKWLPCNEFFQGSVSKSAGKEEKDCGNSSRDLNGKVGGMDSWMNRWLNINSENAKMVFTAVTVTLLHKSFLAEPRSIPTRSMYPTLDKGDRILAEKVSYCFKDPDVTDIVIFKVPSNPILKECGYSAGDVFIKRVVAKAGDYVEVCDGKLLVNGIIQDEDFVLEPLNYEMDPVLVPEGYVFVLGDNRNNSLDSHVWGPLPVKNILGRSVLRYWPPNKISDTIYEPPAVKNALETKSILLTKEKEKDLLILLSQISRKIKAWTNELGQDSEQEIGVNFASNHNCCHALDPLSREGYNCVANFVYILVTFLTIENQYVRHAAGNIPVVIFDFLVQSGSDGKIFFQMLWASLEAVILKIHSSTLSGSNISGEERLARCNTHTADYHTTGFISILLPKLLNANWATATGLVQVLRKILKSLKTDYGELAEEYLQSFSYSLQNVSWDLLHESHVDKFSGTWMKYSKDSSLHRDMCSPGLKEIFLGTLLQLFCTLVDPNSFKETSGSNFDELPFLPEVINLVPSLLCWCLSSRVNCKQSYMSRYLRHKMLMLMIRLSFHIHHQCSTIVLWLQLLRQYFEDLLHKPVSELDDDFDNCLEGSPFQLCVADGENVHSLCTPHLQRQAIFLLFKCSFSLISFSEETGRKCPCTEREHCRMTGLSELSEWLQRHVPPEKFVDYDTSLKICSSFALSFLQLYMHEDDFLFEMLLQLLSTASPSESIQFKQNDNIIEEVKGDKYLYISSIFNPIHLFHLFLAELHYDHLVLLDYLISKDSGVNCAQYLLRCLRRVCNSWDIFVEFSFCASGTSQTSCKKRKVCIQSEGKVASNKGCRNPNSLEKRIKDEFGSMPKAFSQRTFENAKGCLISLKESVENLHQKNLFPYNPSALLRSFNRFQELCQLQEKESLQKWDVSV</sequence>
<accession>A0ACC2MIZ3</accession>
<reference evidence="1 2" key="1">
    <citation type="journal article" date="2022" name="Hortic Res">
        <title>A haplotype resolved chromosomal level avocado genome allows analysis of novel avocado genes.</title>
        <authorList>
            <person name="Nath O."/>
            <person name="Fletcher S.J."/>
            <person name="Hayward A."/>
            <person name="Shaw L.M."/>
            <person name="Masouleh A.K."/>
            <person name="Furtado A."/>
            <person name="Henry R.J."/>
            <person name="Mitter N."/>
        </authorList>
    </citation>
    <scope>NUCLEOTIDE SEQUENCE [LARGE SCALE GENOMIC DNA]</scope>
    <source>
        <strain evidence="2">cv. Hass</strain>
    </source>
</reference>
<gene>
    <name evidence="1" type="ORF">MRB53_007371</name>
</gene>
<dbReference type="EMBL" id="CM056810">
    <property type="protein sequence ID" value="KAJ8645623.1"/>
    <property type="molecule type" value="Genomic_DNA"/>
</dbReference>